<evidence type="ECO:0000313" key="2">
    <source>
        <dbReference type="EMBL" id="KFM56823.1"/>
    </source>
</evidence>
<accession>A0A087SVD4</accession>
<gene>
    <name evidence="2" type="ORF">X975_16531</name>
</gene>
<feature type="signal peptide" evidence="1">
    <location>
        <begin position="1"/>
        <end position="20"/>
    </location>
</feature>
<evidence type="ECO:0000313" key="3">
    <source>
        <dbReference type="Proteomes" id="UP000054359"/>
    </source>
</evidence>
<organism evidence="2 3">
    <name type="scientific">Stegodyphus mimosarum</name>
    <name type="common">African social velvet spider</name>
    <dbReference type="NCBI Taxonomy" id="407821"/>
    <lineage>
        <taxon>Eukaryota</taxon>
        <taxon>Metazoa</taxon>
        <taxon>Ecdysozoa</taxon>
        <taxon>Arthropoda</taxon>
        <taxon>Chelicerata</taxon>
        <taxon>Arachnida</taxon>
        <taxon>Araneae</taxon>
        <taxon>Araneomorphae</taxon>
        <taxon>Entelegynae</taxon>
        <taxon>Eresoidea</taxon>
        <taxon>Eresidae</taxon>
        <taxon>Stegodyphus</taxon>
    </lineage>
</organism>
<dbReference type="EMBL" id="KK112139">
    <property type="protein sequence ID" value="KFM56823.1"/>
    <property type="molecule type" value="Genomic_DNA"/>
</dbReference>
<sequence>MRNIAMEMFMGLMWILTAFSITEQTCPVKVEKINCSEKEDTYLIYTCLSSFDGSSCSCVFENPLRSELGWFKICRTKNAFKQIQKKKVRKR</sequence>
<protein>
    <submittedName>
        <fullName evidence="2">Uncharacterized protein</fullName>
    </submittedName>
</protein>
<reference evidence="2 3" key="1">
    <citation type="submission" date="2013-11" db="EMBL/GenBank/DDBJ databases">
        <title>Genome sequencing of Stegodyphus mimosarum.</title>
        <authorList>
            <person name="Bechsgaard J."/>
        </authorList>
    </citation>
    <scope>NUCLEOTIDE SEQUENCE [LARGE SCALE GENOMIC DNA]</scope>
</reference>
<dbReference type="Proteomes" id="UP000054359">
    <property type="component" value="Unassembled WGS sequence"/>
</dbReference>
<feature type="non-terminal residue" evidence="2">
    <location>
        <position position="91"/>
    </location>
</feature>
<keyword evidence="3" id="KW-1185">Reference proteome</keyword>
<keyword evidence="1" id="KW-0732">Signal</keyword>
<dbReference type="OrthoDB" id="6437434at2759"/>
<proteinExistence type="predicted"/>
<evidence type="ECO:0000256" key="1">
    <source>
        <dbReference type="SAM" id="SignalP"/>
    </source>
</evidence>
<name>A0A087SVD4_STEMI</name>
<dbReference type="AlphaFoldDB" id="A0A087SVD4"/>
<feature type="chain" id="PRO_5001829141" evidence="1">
    <location>
        <begin position="21"/>
        <end position="91"/>
    </location>
</feature>